<gene>
    <name evidence="12" type="ORF">EVG20_g6926</name>
</gene>
<evidence type="ECO:0000256" key="2">
    <source>
        <dbReference type="ARBA" id="ARBA00012729"/>
    </source>
</evidence>
<organism evidence="12 13">
    <name type="scientific">Dentipellis fragilis</name>
    <dbReference type="NCBI Taxonomy" id="205917"/>
    <lineage>
        <taxon>Eukaryota</taxon>
        <taxon>Fungi</taxon>
        <taxon>Dikarya</taxon>
        <taxon>Basidiomycota</taxon>
        <taxon>Agaricomycotina</taxon>
        <taxon>Agaricomycetes</taxon>
        <taxon>Russulales</taxon>
        <taxon>Hericiaceae</taxon>
        <taxon>Dentipellis</taxon>
    </lineage>
</organism>
<dbReference type="Gene3D" id="3.20.20.80">
    <property type="entry name" value="Glycosidases"/>
    <property type="match status" value="1"/>
</dbReference>
<evidence type="ECO:0000256" key="7">
    <source>
        <dbReference type="ARBA" id="ARBA00023326"/>
    </source>
</evidence>
<proteinExistence type="predicted"/>
<feature type="compositionally biased region" description="Low complexity" evidence="9">
    <location>
        <begin position="486"/>
        <end position="500"/>
    </location>
</feature>
<dbReference type="InterPro" id="IPR017853">
    <property type="entry name" value="GH"/>
</dbReference>
<accession>A0A4Y9YI25</accession>
<dbReference type="GO" id="GO:0005576">
    <property type="term" value="C:extracellular region"/>
    <property type="evidence" value="ECO:0007669"/>
    <property type="project" value="TreeGrafter"/>
</dbReference>
<evidence type="ECO:0000256" key="3">
    <source>
        <dbReference type="ARBA" id="ARBA00022801"/>
    </source>
</evidence>
<feature type="compositionally biased region" description="Low complexity" evidence="9">
    <location>
        <begin position="448"/>
        <end position="464"/>
    </location>
</feature>
<evidence type="ECO:0000256" key="1">
    <source>
        <dbReference type="ARBA" id="ARBA00000822"/>
    </source>
</evidence>
<dbReference type="PANTHER" id="PTHR45708:SF49">
    <property type="entry name" value="ENDOCHITINASE"/>
    <property type="match status" value="1"/>
</dbReference>
<evidence type="ECO:0000259" key="11">
    <source>
        <dbReference type="PROSITE" id="PS51910"/>
    </source>
</evidence>
<keyword evidence="5" id="KW-0119">Carbohydrate metabolism</keyword>
<dbReference type="OrthoDB" id="6020543at2759"/>
<keyword evidence="10" id="KW-0732">Signal</keyword>
<evidence type="ECO:0000313" key="13">
    <source>
        <dbReference type="Proteomes" id="UP000298327"/>
    </source>
</evidence>
<name>A0A4Y9YI25_9AGAM</name>
<feature type="compositionally biased region" description="Low complexity" evidence="9">
    <location>
        <begin position="396"/>
        <end position="414"/>
    </location>
</feature>
<dbReference type="GO" id="GO:0006032">
    <property type="term" value="P:chitin catabolic process"/>
    <property type="evidence" value="ECO:0007669"/>
    <property type="project" value="UniProtKB-KW"/>
</dbReference>
<dbReference type="EC" id="3.2.1.14" evidence="2"/>
<evidence type="ECO:0000256" key="5">
    <source>
        <dbReference type="ARBA" id="ARBA00023277"/>
    </source>
</evidence>
<feature type="compositionally biased region" description="Low complexity" evidence="9">
    <location>
        <begin position="338"/>
        <end position="363"/>
    </location>
</feature>
<keyword evidence="6 8" id="KW-0326">Glycosidase</keyword>
<feature type="region of interest" description="Disordered" evidence="9">
    <location>
        <begin position="382"/>
        <end position="512"/>
    </location>
</feature>
<dbReference type="GO" id="GO:0000272">
    <property type="term" value="P:polysaccharide catabolic process"/>
    <property type="evidence" value="ECO:0007669"/>
    <property type="project" value="UniProtKB-KW"/>
</dbReference>
<comment type="caution">
    <text evidence="12">The sequence shown here is derived from an EMBL/GenBank/DDBJ whole genome shotgun (WGS) entry which is preliminary data.</text>
</comment>
<dbReference type="InterPro" id="IPR001579">
    <property type="entry name" value="Glyco_hydro_18_chit_AS"/>
</dbReference>
<dbReference type="GO" id="GO:0008843">
    <property type="term" value="F:endochitinase activity"/>
    <property type="evidence" value="ECO:0007669"/>
    <property type="project" value="UniProtKB-EC"/>
</dbReference>
<protein>
    <recommendedName>
        <fullName evidence="2">chitinase</fullName>
        <ecNumber evidence="2">3.2.1.14</ecNumber>
    </recommendedName>
</protein>
<feature type="region of interest" description="Disordered" evidence="9">
    <location>
        <begin position="334"/>
        <end position="363"/>
    </location>
</feature>
<feature type="chain" id="PRO_5021292605" description="chitinase" evidence="10">
    <location>
        <begin position="19"/>
        <end position="609"/>
    </location>
</feature>
<dbReference type="InterPro" id="IPR050542">
    <property type="entry name" value="Glycosyl_Hydrlase18_Chitinase"/>
</dbReference>
<sequence>MHFLLATTLFGAMGGALAAGFDFSKNTNVAAYWGTNVAGDQKTLSEYCNDDTIDNLVMGFLTAFNSTGGQPEINFSNVRLALARSFRLSAHRIMQICSKGNGVFTGTALANCSFLSDQIKTCQKKGKAVTLSLGGETGKVGFANAAAASSFADLIHNEFLAGTSKTRPFGDAVLDGVDLDIESGSPLFYDAFINRLVANAKGGKKPFITGAPQCPIPDKSLNTAITSAAFDAVYIQFYNNPSCALDAGKGFNFADWDTLARTKAKNKNMKVFIGAPASSKAAGSGFVEIGDLQTLVASTQKKFKSFGGVMLFDVSAARDNDNFDKAIKGVLTGDINPANSTTSDNSTATATGTGANSTATATEIDTDTDVTATATATGTKATATDVDPTDTDTDVDPTATATDTDVDPTATATEIDTDTDVDPTATATDSDIDPTATATEIDTDTDVDPTATATDVDPTATATDVDPDTDTDTATATEVDPDTDVTETATATDVEPEVTTSARGSQDHEREGLQYEGGCNRELATDSDIDTAIPDATDSLDIPDSTDSLDIPDATDSLDIPVATATSAAGAEPSGIFGIDPLGSETVNARDVNRPRVMSRHFRLLQRSA</sequence>
<comment type="catalytic activity">
    <reaction evidence="1">
        <text>Random endo-hydrolysis of N-acetyl-beta-D-glucosaminide (1-&gt;4)-beta-linkages in chitin and chitodextrins.</text>
        <dbReference type="EC" id="3.2.1.14"/>
    </reaction>
</comment>
<dbReference type="EMBL" id="SEOQ01000492">
    <property type="protein sequence ID" value="TFY61792.1"/>
    <property type="molecule type" value="Genomic_DNA"/>
</dbReference>
<evidence type="ECO:0000256" key="9">
    <source>
        <dbReference type="SAM" id="MobiDB-lite"/>
    </source>
</evidence>
<feature type="compositionally biased region" description="Low complexity" evidence="9">
    <location>
        <begin position="422"/>
        <end position="440"/>
    </location>
</feature>
<evidence type="ECO:0000256" key="8">
    <source>
        <dbReference type="RuleBase" id="RU000489"/>
    </source>
</evidence>
<feature type="signal peptide" evidence="10">
    <location>
        <begin position="1"/>
        <end position="18"/>
    </location>
</feature>
<dbReference type="Proteomes" id="UP000298327">
    <property type="component" value="Unassembled WGS sequence"/>
</dbReference>
<evidence type="ECO:0000256" key="6">
    <source>
        <dbReference type="ARBA" id="ARBA00023295"/>
    </source>
</evidence>
<reference evidence="12 13" key="1">
    <citation type="submission" date="2019-02" db="EMBL/GenBank/DDBJ databases">
        <title>Genome sequencing of the rare red list fungi Dentipellis fragilis.</title>
        <authorList>
            <person name="Buettner E."/>
            <person name="Kellner H."/>
        </authorList>
    </citation>
    <scope>NUCLEOTIDE SEQUENCE [LARGE SCALE GENOMIC DNA]</scope>
    <source>
        <strain evidence="12 13">DSM 105465</strain>
    </source>
</reference>
<dbReference type="AlphaFoldDB" id="A0A4Y9YI25"/>
<dbReference type="PROSITE" id="PS01095">
    <property type="entry name" value="GH18_1"/>
    <property type="match status" value="1"/>
</dbReference>
<keyword evidence="3 8" id="KW-0378">Hydrolase</keyword>
<keyword evidence="4" id="KW-0146">Chitin degradation</keyword>
<dbReference type="SUPFAM" id="SSF51445">
    <property type="entry name" value="(Trans)glycosidases"/>
    <property type="match status" value="1"/>
</dbReference>
<evidence type="ECO:0000256" key="10">
    <source>
        <dbReference type="SAM" id="SignalP"/>
    </source>
</evidence>
<dbReference type="PANTHER" id="PTHR45708">
    <property type="entry name" value="ENDOCHITINASE"/>
    <property type="match status" value="1"/>
</dbReference>
<keyword evidence="13" id="KW-1185">Reference proteome</keyword>
<keyword evidence="7" id="KW-0624">Polysaccharide degradation</keyword>
<dbReference type="PROSITE" id="PS51910">
    <property type="entry name" value="GH18_2"/>
    <property type="match status" value="1"/>
</dbReference>
<dbReference type="Pfam" id="PF00704">
    <property type="entry name" value="Glyco_hydro_18"/>
    <property type="match status" value="1"/>
</dbReference>
<dbReference type="InterPro" id="IPR001223">
    <property type="entry name" value="Glyco_hydro18_cat"/>
</dbReference>
<evidence type="ECO:0000313" key="12">
    <source>
        <dbReference type="EMBL" id="TFY61792.1"/>
    </source>
</evidence>
<evidence type="ECO:0000256" key="4">
    <source>
        <dbReference type="ARBA" id="ARBA00023024"/>
    </source>
</evidence>
<feature type="domain" description="GH18" evidence="11">
    <location>
        <begin position="27"/>
        <end position="334"/>
    </location>
</feature>